<accession>A0AAD4N3A2</accession>
<gene>
    <name evidence="3" type="ORF">DdX_10808</name>
</gene>
<dbReference type="EMBL" id="JAKKPZ010000027">
    <property type="protein sequence ID" value="KAI1710134.1"/>
    <property type="molecule type" value="Genomic_DNA"/>
</dbReference>
<proteinExistence type="predicted"/>
<feature type="signal peptide" evidence="2">
    <location>
        <begin position="1"/>
        <end position="31"/>
    </location>
</feature>
<sequence>MNTSAKLSTVLTFTALIISGLDLMSIGAAEASLLSIPRQEQNPGSPFAKAESPGSIWDLGLDQLQDDKSKRFVRDVAADVAQDKSFNWEELSAMDDCFVSYEPGFDGSSKNNKNSKKESDCKNSGSSCPKLSKMRELIKCDRKMQKVAKEGILQEALSCSDIGFLPGNLQFFSALRLANPGNRIVSYYRFLH</sequence>
<protein>
    <submittedName>
        <fullName evidence="3">Uncharacterized protein</fullName>
    </submittedName>
</protein>
<feature type="region of interest" description="Disordered" evidence="1">
    <location>
        <begin position="106"/>
        <end position="129"/>
    </location>
</feature>
<feature type="chain" id="PRO_5042115235" evidence="2">
    <location>
        <begin position="32"/>
        <end position="192"/>
    </location>
</feature>
<evidence type="ECO:0000313" key="3">
    <source>
        <dbReference type="EMBL" id="KAI1710134.1"/>
    </source>
</evidence>
<evidence type="ECO:0000256" key="2">
    <source>
        <dbReference type="SAM" id="SignalP"/>
    </source>
</evidence>
<name>A0AAD4N3A2_9BILA</name>
<reference evidence="3" key="1">
    <citation type="submission" date="2022-01" db="EMBL/GenBank/DDBJ databases">
        <title>Genome Sequence Resource for Two Populations of Ditylenchus destructor, the Migratory Endoparasitic Phytonematode.</title>
        <authorList>
            <person name="Zhang H."/>
            <person name="Lin R."/>
            <person name="Xie B."/>
        </authorList>
    </citation>
    <scope>NUCLEOTIDE SEQUENCE</scope>
    <source>
        <strain evidence="3">BazhouSP</strain>
    </source>
</reference>
<evidence type="ECO:0000313" key="4">
    <source>
        <dbReference type="Proteomes" id="UP001201812"/>
    </source>
</evidence>
<keyword evidence="2" id="KW-0732">Signal</keyword>
<organism evidence="3 4">
    <name type="scientific">Ditylenchus destructor</name>
    <dbReference type="NCBI Taxonomy" id="166010"/>
    <lineage>
        <taxon>Eukaryota</taxon>
        <taxon>Metazoa</taxon>
        <taxon>Ecdysozoa</taxon>
        <taxon>Nematoda</taxon>
        <taxon>Chromadorea</taxon>
        <taxon>Rhabditida</taxon>
        <taxon>Tylenchina</taxon>
        <taxon>Tylenchomorpha</taxon>
        <taxon>Sphaerularioidea</taxon>
        <taxon>Anguinidae</taxon>
        <taxon>Anguininae</taxon>
        <taxon>Ditylenchus</taxon>
    </lineage>
</organism>
<evidence type="ECO:0000256" key="1">
    <source>
        <dbReference type="SAM" id="MobiDB-lite"/>
    </source>
</evidence>
<dbReference type="AlphaFoldDB" id="A0AAD4N3A2"/>
<keyword evidence="4" id="KW-1185">Reference proteome</keyword>
<comment type="caution">
    <text evidence="3">The sequence shown here is derived from an EMBL/GenBank/DDBJ whole genome shotgun (WGS) entry which is preliminary data.</text>
</comment>
<dbReference type="Proteomes" id="UP001201812">
    <property type="component" value="Unassembled WGS sequence"/>
</dbReference>